<evidence type="ECO:0000259" key="8">
    <source>
        <dbReference type="Pfam" id="PF14016"/>
    </source>
</evidence>
<gene>
    <name evidence="9" type="ORF">IFJ75_03310</name>
</gene>
<keyword evidence="1 6" id="KW-0732">Signal</keyword>
<dbReference type="EMBL" id="CP062222">
    <property type="protein sequence ID" value="QTC91961.1"/>
    <property type="molecule type" value="Genomic_DNA"/>
</dbReference>
<accession>A0A975GVX1</accession>
<protein>
    <submittedName>
        <fullName evidence="9">DUF4232 domain-containing protein</fullName>
    </submittedName>
</protein>
<evidence type="ECO:0000259" key="7">
    <source>
        <dbReference type="Pfam" id="PF09864"/>
    </source>
</evidence>
<keyword evidence="3" id="KW-0564">Palmitate</keyword>
<feature type="compositionally biased region" description="Low complexity" evidence="5">
    <location>
        <begin position="29"/>
        <end position="41"/>
    </location>
</feature>
<dbReference type="PROSITE" id="PS51257">
    <property type="entry name" value="PROKAR_LIPOPROTEIN"/>
    <property type="match status" value="1"/>
</dbReference>
<dbReference type="Pfam" id="PF09864">
    <property type="entry name" value="MliC"/>
    <property type="match status" value="1"/>
</dbReference>
<feature type="domain" description="C-type lysozyme inhibitor" evidence="7">
    <location>
        <begin position="52"/>
        <end position="116"/>
    </location>
</feature>
<evidence type="ECO:0000256" key="1">
    <source>
        <dbReference type="ARBA" id="ARBA00022729"/>
    </source>
</evidence>
<feature type="domain" description="DUF4232" evidence="8">
    <location>
        <begin position="160"/>
        <end position="295"/>
    </location>
</feature>
<evidence type="ECO:0000256" key="6">
    <source>
        <dbReference type="SAM" id="SignalP"/>
    </source>
</evidence>
<dbReference type="Pfam" id="PF14016">
    <property type="entry name" value="DUF4232"/>
    <property type="match status" value="1"/>
</dbReference>
<keyword evidence="10" id="KW-1185">Reference proteome</keyword>
<dbReference type="RefSeq" id="WP_207871236.1">
    <property type="nucleotide sequence ID" value="NZ_CP062222.1"/>
</dbReference>
<dbReference type="AlphaFoldDB" id="A0A975GVX1"/>
<keyword evidence="2" id="KW-0472">Membrane</keyword>
<organism evidence="9 10">
    <name type="scientific">Brevundimonas goettingensis</name>
    <dbReference type="NCBI Taxonomy" id="2774190"/>
    <lineage>
        <taxon>Bacteria</taxon>
        <taxon>Pseudomonadati</taxon>
        <taxon>Pseudomonadota</taxon>
        <taxon>Alphaproteobacteria</taxon>
        <taxon>Caulobacterales</taxon>
        <taxon>Caulobacteraceae</taxon>
        <taxon>Brevundimonas</taxon>
    </lineage>
</organism>
<evidence type="ECO:0000256" key="3">
    <source>
        <dbReference type="ARBA" id="ARBA00023139"/>
    </source>
</evidence>
<feature type="chain" id="PRO_5037007983" evidence="6">
    <location>
        <begin position="28"/>
        <end position="306"/>
    </location>
</feature>
<proteinExistence type="predicted"/>
<evidence type="ECO:0000313" key="9">
    <source>
        <dbReference type="EMBL" id="QTC91961.1"/>
    </source>
</evidence>
<dbReference type="KEGG" id="bgoe:IFJ75_03310"/>
<name>A0A975GVX1_9CAUL</name>
<dbReference type="InterPro" id="IPR018660">
    <property type="entry name" value="MliC"/>
</dbReference>
<evidence type="ECO:0000313" key="10">
    <source>
        <dbReference type="Proteomes" id="UP000663918"/>
    </source>
</evidence>
<reference evidence="9" key="1">
    <citation type="submission" date="2020-09" db="EMBL/GenBank/DDBJ databases">
        <title>Brevundimonas sp. LVF2 isolated from a puddle in Goettingen, Germany.</title>
        <authorList>
            <person name="Friedrich I."/>
            <person name="Klassen A."/>
            <person name="Hannes N."/>
            <person name="Schneider D."/>
            <person name="Hertel R."/>
            <person name="Daniel R."/>
        </authorList>
    </citation>
    <scope>NUCLEOTIDE SEQUENCE</scope>
    <source>
        <strain evidence="9">LVF2</strain>
    </source>
</reference>
<sequence>MTHRAAKTATALVAVAALMAACSREAAAPPAQPQTAQAPTTPQAPPAPPIGYACESGKTVVVQYPDTSTAQLGYNGQTYTLRTVQAASGARYAGSGVEWWTATRDGQETATLSRLGPNQDVGVAILERCSRPASGVDTPVGPTQPPVPAPGGVLPAALPCKTNQLKLSADGGDAGMGHRLATLGVQNIGTQACSLTGYPTVTLLDGRGRSLTAIKVDQHPGSYLSGGMAPRPVNLAPQAKGYFDIAWTVVPNEGAGERVCPSASTVRFTAPGDSNFITFAQAFTPCGGRIDVSPIRPTTEDVAPTV</sequence>
<feature type="signal peptide" evidence="6">
    <location>
        <begin position="1"/>
        <end position="27"/>
    </location>
</feature>
<dbReference type="Gene3D" id="2.40.128.200">
    <property type="match status" value="1"/>
</dbReference>
<dbReference type="Proteomes" id="UP000663918">
    <property type="component" value="Chromosome"/>
</dbReference>
<dbReference type="SUPFAM" id="SSF141488">
    <property type="entry name" value="YdhA-like"/>
    <property type="match status" value="1"/>
</dbReference>
<evidence type="ECO:0000256" key="4">
    <source>
        <dbReference type="ARBA" id="ARBA00023288"/>
    </source>
</evidence>
<dbReference type="InterPro" id="IPR025326">
    <property type="entry name" value="DUF4232"/>
</dbReference>
<evidence type="ECO:0000256" key="2">
    <source>
        <dbReference type="ARBA" id="ARBA00023136"/>
    </source>
</evidence>
<feature type="region of interest" description="Disordered" evidence="5">
    <location>
        <begin position="29"/>
        <end position="49"/>
    </location>
</feature>
<dbReference type="InterPro" id="IPR036328">
    <property type="entry name" value="MliC_sf"/>
</dbReference>
<evidence type="ECO:0000256" key="5">
    <source>
        <dbReference type="SAM" id="MobiDB-lite"/>
    </source>
</evidence>
<keyword evidence="4" id="KW-0449">Lipoprotein</keyword>